<dbReference type="PANTHER" id="PTHR42755:SF1">
    <property type="entry name" value="3-DEOXY-D-MANNO-OCTULOSONIC ACID TRANSFERASE, MITOCHONDRIAL-RELATED"/>
    <property type="match status" value="1"/>
</dbReference>
<evidence type="ECO:0000256" key="4">
    <source>
        <dbReference type="ARBA" id="ARBA00019077"/>
    </source>
</evidence>
<proteinExistence type="inferred from homology"/>
<comment type="pathway">
    <text evidence="2 10">Bacterial outer membrane biogenesis; LPS core biosynthesis.</text>
</comment>
<dbReference type="GO" id="GO:0009244">
    <property type="term" value="P:lipopolysaccharide core region biosynthetic process"/>
    <property type="evidence" value="ECO:0007669"/>
    <property type="project" value="UniProtKB-UniRule"/>
</dbReference>
<dbReference type="EMBL" id="JACIJB010000002">
    <property type="protein sequence ID" value="MBB5660247.1"/>
    <property type="molecule type" value="Genomic_DNA"/>
</dbReference>
<feature type="active site" description="Proton acceptor" evidence="8">
    <location>
        <position position="63"/>
    </location>
</feature>
<evidence type="ECO:0000256" key="6">
    <source>
        <dbReference type="ARBA" id="ARBA00031445"/>
    </source>
</evidence>
<dbReference type="UniPathway" id="UPA00958"/>
<comment type="function">
    <text evidence="1 10">Involved in lipopolysaccharide (LPS) biosynthesis. Catalyzes the transfer of 3-deoxy-D-manno-octulosonate (Kdo) residue(s) from CMP-Kdo to lipid IV(A), the tetraacyldisaccharide-1,4'-bisphosphate precursor of lipid A.</text>
</comment>
<evidence type="ECO:0000256" key="3">
    <source>
        <dbReference type="ARBA" id="ARBA00012621"/>
    </source>
</evidence>
<feature type="site" description="Transition state stabilizer" evidence="9">
    <location>
        <position position="208"/>
    </location>
</feature>
<organism evidence="12 13">
    <name type="scientific">Brevundimonas halotolerans</name>
    <dbReference type="NCBI Taxonomy" id="69670"/>
    <lineage>
        <taxon>Bacteria</taxon>
        <taxon>Pseudomonadati</taxon>
        <taxon>Pseudomonadota</taxon>
        <taxon>Alphaproteobacteria</taxon>
        <taxon>Caulobacterales</taxon>
        <taxon>Caulobacteraceae</taxon>
        <taxon>Brevundimonas</taxon>
    </lineage>
</organism>
<keyword evidence="10" id="KW-0472">Membrane</keyword>
<evidence type="ECO:0000313" key="12">
    <source>
        <dbReference type="EMBL" id="MBB5660247.1"/>
    </source>
</evidence>
<evidence type="ECO:0000313" key="13">
    <source>
        <dbReference type="Proteomes" id="UP000548978"/>
    </source>
</evidence>
<keyword evidence="10" id="KW-1003">Cell membrane</keyword>
<accession>A0A7W9E6F1</accession>
<dbReference type="Pfam" id="PF04413">
    <property type="entry name" value="Glycos_transf_N"/>
    <property type="match status" value="1"/>
</dbReference>
<name>A0A7W9E6F1_9CAUL</name>
<keyword evidence="13" id="KW-1185">Reference proteome</keyword>
<evidence type="ECO:0000256" key="5">
    <source>
        <dbReference type="ARBA" id="ARBA00022679"/>
    </source>
</evidence>
<dbReference type="OrthoDB" id="9789797at2"/>
<dbReference type="GO" id="GO:0009245">
    <property type="term" value="P:lipid A biosynthetic process"/>
    <property type="evidence" value="ECO:0007669"/>
    <property type="project" value="TreeGrafter"/>
</dbReference>
<dbReference type="RefSeq" id="WP_123287696.1">
    <property type="nucleotide sequence ID" value="NZ_JACIJB010000002.1"/>
</dbReference>
<comment type="catalytic activity">
    <reaction evidence="7 10">
        <text>lipid IVA (E. coli) + CMP-3-deoxy-beta-D-manno-octulosonate = alpha-Kdo-(2-&gt;6)-lipid IVA (E. coli) + CMP + H(+)</text>
        <dbReference type="Rhea" id="RHEA:28066"/>
        <dbReference type="ChEBI" id="CHEBI:15378"/>
        <dbReference type="ChEBI" id="CHEBI:58603"/>
        <dbReference type="ChEBI" id="CHEBI:60364"/>
        <dbReference type="ChEBI" id="CHEBI:60377"/>
        <dbReference type="ChEBI" id="CHEBI:85987"/>
        <dbReference type="EC" id="2.4.99.12"/>
    </reaction>
</comment>
<evidence type="ECO:0000256" key="8">
    <source>
        <dbReference type="PIRSR" id="PIRSR639901-1"/>
    </source>
</evidence>
<dbReference type="Gene3D" id="3.40.50.2000">
    <property type="entry name" value="Glycogen Phosphorylase B"/>
    <property type="match status" value="1"/>
</dbReference>
<dbReference type="Gene3D" id="3.40.50.11720">
    <property type="entry name" value="3-Deoxy-D-manno-octulosonic-acid transferase, N-terminal domain"/>
    <property type="match status" value="1"/>
</dbReference>
<dbReference type="GO" id="GO:0005886">
    <property type="term" value="C:plasma membrane"/>
    <property type="evidence" value="ECO:0007669"/>
    <property type="project" value="UniProtKB-SubCell"/>
</dbReference>
<dbReference type="InterPro" id="IPR039901">
    <property type="entry name" value="Kdotransferase"/>
</dbReference>
<feature type="domain" description="3-deoxy-D-manno-octulosonic-acid transferase N-terminal" evidence="11">
    <location>
        <begin position="36"/>
        <end position="202"/>
    </location>
</feature>
<keyword evidence="10" id="KW-0448">Lipopolysaccharide biosynthesis</keyword>
<dbReference type="PANTHER" id="PTHR42755">
    <property type="entry name" value="3-DEOXY-MANNO-OCTULOSONATE CYTIDYLYLTRANSFERASE"/>
    <property type="match status" value="1"/>
</dbReference>
<comment type="caution">
    <text evidence="12">The sequence shown here is derived from an EMBL/GenBank/DDBJ whole genome shotgun (WGS) entry which is preliminary data.</text>
</comment>
<evidence type="ECO:0000259" key="11">
    <source>
        <dbReference type="Pfam" id="PF04413"/>
    </source>
</evidence>
<evidence type="ECO:0000256" key="9">
    <source>
        <dbReference type="PIRSR" id="PIRSR639901-2"/>
    </source>
</evidence>
<dbReference type="InterPro" id="IPR038107">
    <property type="entry name" value="Glycos_transf_N_sf"/>
</dbReference>
<gene>
    <name evidence="12" type="ORF">FHS65_000987</name>
</gene>
<dbReference type="AlphaFoldDB" id="A0A7W9E6F1"/>
<sequence length="428" mass="45605">MSLLLRTYRLATRVLEPLAPHVLAYRARKGKEDPARIEERLGHAAAGRPAGALVWMHAISVGESLSLLPVIALLAERRPDLSVLVTTGTLTSARMMAQRLPKGVIHQYAPVDTPGAVSGFLDHWRPSLGLFVESELWPNLILEAQDRGIPLMLASARITEHSARGWKKRPAAARMLLEAFACILPQDDASAGRIAELGGRTDGRVNLKLVGAPLPFDRKAFDRLSEAIGDRPVVVLASTHEGEEAALVQRLQALDPLPFLIVVPRHPERAGTIEADMAALGLTVAVRSRGEMPGADTDVYLADTLNEMGLFLRLAEVVVLGGAFGPLIGRAPVGGHNPLEPARLARATLTGPDMSNWSIAGTMADAGGLEIITDLSRLAPRVAALLADPDQARQLGRQAEQAAAGADGGLEVLWQAMAPLLPPAGGRR</sequence>
<dbReference type="EC" id="2.4.99.12" evidence="3 10"/>
<evidence type="ECO:0000256" key="2">
    <source>
        <dbReference type="ARBA" id="ARBA00004713"/>
    </source>
</evidence>
<comment type="similarity">
    <text evidence="10">Belongs to the glycosyltransferase group 1 family.</text>
</comment>
<dbReference type="InterPro" id="IPR007507">
    <property type="entry name" value="Glycos_transf_N"/>
</dbReference>
<keyword evidence="5 10" id="KW-0808">Transferase</keyword>
<evidence type="ECO:0000256" key="7">
    <source>
        <dbReference type="ARBA" id="ARBA00049183"/>
    </source>
</evidence>
<reference evidence="12 13" key="1">
    <citation type="submission" date="2020-08" db="EMBL/GenBank/DDBJ databases">
        <title>Genomic Encyclopedia of Type Strains, Phase IV (KMG-IV): sequencing the most valuable type-strain genomes for metagenomic binning, comparative biology and taxonomic classification.</title>
        <authorList>
            <person name="Goeker M."/>
        </authorList>
    </citation>
    <scope>NUCLEOTIDE SEQUENCE [LARGE SCALE GENOMIC DNA]</scope>
    <source>
        <strain evidence="12 13">DSM 24448</strain>
    </source>
</reference>
<dbReference type="Proteomes" id="UP000548978">
    <property type="component" value="Unassembled WGS sequence"/>
</dbReference>
<dbReference type="GO" id="GO:0043842">
    <property type="term" value="F:Kdo transferase activity"/>
    <property type="evidence" value="ECO:0007669"/>
    <property type="project" value="UniProtKB-EC"/>
</dbReference>
<keyword evidence="12" id="KW-0328">Glycosyltransferase</keyword>
<protein>
    <recommendedName>
        <fullName evidence="4 10">3-deoxy-D-manno-octulosonic acid transferase</fullName>
        <shortName evidence="10">Kdo transferase</shortName>
        <ecNumber evidence="3 10">2.4.99.12</ecNumber>
    </recommendedName>
    <alternativeName>
        <fullName evidence="6 10">Lipid IV(A) 3-deoxy-D-manno-octulosonic acid transferase</fullName>
    </alternativeName>
</protein>
<evidence type="ECO:0000256" key="10">
    <source>
        <dbReference type="RuleBase" id="RU365103"/>
    </source>
</evidence>
<evidence type="ECO:0000256" key="1">
    <source>
        <dbReference type="ARBA" id="ARBA00003394"/>
    </source>
</evidence>
<feature type="site" description="Transition state stabilizer" evidence="9">
    <location>
        <position position="133"/>
    </location>
</feature>
<comment type="subcellular location">
    <subcellularLocation>
        <location evidence="10">Cell membrane</location>
    </subcellularLocation>
</comment>